<sequence>MASAAPPHDATDRPPGQQPLPTPEPSSLSTSQPPTPETGSVRNLSMDEPRERTSNEQSPLLAPTGNNNNNTSNDGWNQDGYDSSEHIDDSQTTKSLWYLTVLTIGIGGLQIAWSVELSNGSPYLLGLGLSKSLMALVWIAGPLTGTLVQPYIGMLSDSCRLPWGKRKPFMLGGTVATIVSLMFLAWAKEIVGGILSIFGADPESKGVKVTVIIAAVIGIYVLDFAINTVQAALRAFIVDCGPAHQQEAANSMASRMTGMGNILGFIAGYVNLTGPLWFFGNSQFKILCVIASLSLAATVILSSVTVKERDPRLEGPAPKKQPSVVAFFFTIFKSIKRLPPQIMRVCQVQFCGWVGFFPLLFYTSSYIGEIYVQPFLEENPHMSPAEIDKLYEEATRIGSFALLINSIVSLLTNVFLPFFVAPTYDNQLADSEKSFLDRLRIPGFTLKRAWFGSLILFSIVMVGTVFVRSINAAIFLIGVAGITWAITLWAPYAIISAEISRRDAMARANKRPQDARPIRQTSELDPSSDEDEPEEQVDQAGVIMGIHNMSISAPQILANVGSSLIFRIWQKPRGTPGDHSIGIVLALGGLFALASAFFVLRVKDDLTVPDVLPDEETGEDELPEGRSTKSGYEQVPTSSNERTGLRRSGSFGGLEVASGSDN</sequence>
<feature type="transmembrane region" description="Helical" evidence="7">
    <location>
        <begin position="445"/>
        <end position="467"/>
    </location>
</feature>
<dbReference type="EMBL" id="JAVFKD010000014">
    <property type="protein sequence ID" value="KAK5990299.1"/>
    <property type="molecule type" value="Genomic_DNA"/>
</dbReference>
<dbReference type="InterPro" id="IPR036259">
    <property type="entry name" value="MFS_trans_sf"/>
</dbReference>
<gene>
    <name evidence="8" type="ORF">PT974_08566</name>
</gene>
<feature type="compositionally biased region" description="Basic and acidic residues" evidence="6">
    <location>
        <begin position="45"/>
        <end position="54"/>
    </location>
</feature>
<evidence type="ECO:0000313" key="9">
    <source>
        <dbReference type="Proteomes" id="UP001338125"/>
    </source>
</evidence>
<feature type="transmembrane region" description="Helical" evidence="7">
    <location>
        <begin position="96"/>
        <end position="115"/>
    </location>
</feature>
<feature type="transmembrane region" description="Helical" evidence="7">
    <location>
        <begin position="342"/>
        <end position="362"/>
    </location>
</feature>
<feature type="transmembrane region" description="Helical" evidence="7">
    <location>
        <begin position="581"/>
        <end position="600"/>
    </location>
</feature>
<accession>A0ABR0SDT1</accession>
<feature type="compositionally biased region" description="Basic and acidic residues" evidence="6">
    <location>
        <begin position="506"/>
        <end position="517"/>
    </location>
</feature>
<keyword evidence="2" id="KW-0813">Transport</keyword>
<comment type="subcellular location">
    <subcellularLocation>
        <location evidence="1">Membrane</location>
        <topology evidence="1">Multi-pass membrane protein</topology>
    </subcellularLocation>
</comment>
<feature type="region of interest" description="Disordered" evidence="6">
    <location>
        <begin position="610"/>
        <end position="662"/>
    </location>
</feature>
<evidence type="ECO:0000256" key="3">
    <source>
        <dbReference type="ARBA" id="ARBA00022692"/>
    </source>
</evidence>
<organism evidence="8 9">
    <name type="scientific">Cladobotryum mycophilum</name>
    <dbReference type="NCBI Taxonomy" id="491253"/>
    <lineage>
        <taxon>Eukaryota</taxon>
        <taxon>Fungi</taxon>
        <taxon>Dikarya</taxon>
        <taxon>Ascomycota</taxon>
        <taxon>Pezizomycotina</taxon>
        <taxon>Sordariomycetes</taxon>
        <taxon>Hypocreomycetidae</taxon>
        <taxon>Hypocreales</taxon>
        <taxon>Hypocreaceae</taxon>
        <taxon>Cladobotryum</taxon>
    </lineage>
</organism>
<feature type="region of interest" description="Disordered" evidence="6">
    <location>
        <begin position="506"/>
        <end position="536"/>
    </location>
</feature>
<comment type="caution">
    <text evidence="8">The sequence shown here is derived from an EMBL/GenBank/DDBJ whole genome shotgun (WGS) entry which is preliminary data.</text>
</comment>
<evidence type="ECO:0000256" key="1">
    <source>
        <dbReference type="ARBA" id="ARBA00004141"/>
    </source>
</evidence>
<feature type="compositionally biased region" description="Polar residues" evidence="6">
    <location>
        <begin position="628"/>
        <end position="642"/>
    </location>
</feature>
<dbReference type="PANTHER" id="PTHR19432">
    <property type="entry name" value="SUGAR TRANSPORTER"/>
    <property type="match status" value="1"/>
</dbReference>
<dbReference type="Gene3D" id="1.20.1250.20">
    <property type="entry name" value="MFS general substrate transporter like domains"/>
    <property type="match status" value="1"/>
</dbReference>
<feature type="region of interest" description="Disordered" evidence="6">
    <location>
        <begin position="1"/>
        <end position="87"/>
    </location>
</feature>
<evidence type="ECO:0000256" key="2">
    <source>
        <dbReference type="ARBA" id="ARBA00022448"/>
    </source>
</evidence>
<evidence type="ECO:0000313" key="8">
    <source>
        <dbReference type="EMBL" id="KAK5990299.1"/>
    </source>
</evidence>
<dbReference type="SUPFAM" id="SSF103473">
    <property type="entry name" value="MFS general substrate transporter"/>
    <property type="match status" value="1"/>
</dbReference>
<reference evidence="8 9" key="1">
    <citation type="submission" date="2024-01" db="EMBL/GenBank/DDBJ databases">
        <title>Complete genome of Cladobotryum mycophilum ATHUM6906.</title>
        <authorList>
            <person name="Christinaki A.C."/>
            <person name="Myridakis A.I."/>
            <person name="Kouvelis V.N."/>
        </authorList>
    </citation>
    <scope>NUCLEOTIDE SEQUENCE [LARGE SCALE GENOMIC DNA]</scope>
    <source>
        <strain evidence="8 9">ATHUM6906</strain>
    </source>
</reference>
<dbReference type="PANTHER" id="PTHR19432:SF35">
    <property type="entry name" value="SOLUTE CARRIER FAMILY 45 MEMBER 3 ISOFORM X1"/>
    <property type="match status" value="1"/>
</dbReference>
<feature type="transmembrane region" description="Helical" evidence="7">
    <location>
        <begin position="135"/>
        <end position="156"/>
    </location>
</feature>
<keyword evidence="4 7" id="KW-1133">Transmembrane helix</keyword>
<feature type="transmembrane region" description="Helical" evidence="7">
    <location>
        <begin position="168"/>
        <end position="187"/>
    </location>
</feature>
<evidence type="ECO:0000256" key="6">
    <source>
        <dbReference type="SAM" id="MobiDB-lite"/>
    </source>
</evidence>
<keyword evidence="9" id="KW-1185">Reference proteome</keyword>
<feature type="compositionally biased region" description="Acidic residues" evidence="6">
    <location>
        <begin position="526"/>
        <end position="536"/>
    </location>
</feature>
<feature type="transmembrane region" description="Helical" evidence="7">
    <location>
        <begin position="400"/>
        <end position="424"/>
    </location>
</feature>
<name>A0ABR0SDT1_9HYPO</name>
<keyword evidence="3 7" id="KW-0812">Transmembrane</keyword>
<protein>
    <submittedName>
        <fullName evidence="8">General alpha-glucoside permease</fullName>
    </submittedName>
</protein>
<keyword evidence="5 7" id="KW-0472">Membrane</keyword>
<feature type="transmembrane region" description="Helical" evidence="7">
    <location>
        <begin position="284"/>
        <end position="306"/>
    </location>
</feature>
<feature type="transmembrane region" description="Helical" evidence="7">
    <location>
        <begin position="260"/>
        <end position="278"/>
    </location>
</feature>
<dbReference type="Pfam" id="PF13347">
    <property type="entry name" value="MFS_2"/>
    <property type="match status" value="1"/>
</dbReference>
<feature type="compositionally biased region" description="Acidic residues" evidence="6">
    <location>
        <begin position="612"/>
        <end position="622"/>
    </location>
</feature>
<proteinExistence type="predicted"/>
<dbReference type="Proteomes" id="UP001338125">
    <property type="component" value="Unassembled WGS sequence"/>
</dbReference>
<feature type="transmembrane region" description="Helical" evidence="7">
    <location>
        <begin position="473"/>
        <end position="495"/>
    </location>
</feature>
<evidence type="ECO:0000256" key="7">
    <source>
        <dbReference type="SAM" id="Phobius"/>
    </source>
</evidence>
<evidence type="ECO:0000256" key="5">
    <source>
        <dbReference type="ARBA" id="ARBA00023136"/>
    </source>
</evidence>
<feature type="transmembrane region" description="Helical" evidence="7">
    <location>
        <begin position="207"/>
        <end position="226"/>
    </location>
</feature>
<evidence type="ECO:0000256" key="4">
    <source>
        <dbReference type="ARBA" id="ARBA00022989"/>
    </source>
</evidence>
<feature type="compositionally biased region" description="Low complexity" evidence="6">
    <location>
        <begin position="66"/>
        <end position="77"/>
    </location>
</feature>